<protein>
    <recommendedName>
        <fullName evidence="9">BZIP domain-containing protein</fullName>
    </recommendedName>
</protein>
<keyword evidence="3" id="KW-0805">Transcription regulation</keyword>
<name>A0A835FGJ1_9POAL</name>
<evidence type="ECO:0000256" key="8">
    <source>
        <dbReference type="SAM" id="MobiDB-lite"/>
    </source>
</evidence>
<evidence type="ECO:0000256" key="5">
    <source>
        <dbReference type="ARBA" id="ARBA00023163"/>
    </source>
</evidence>
<dbReference type="Pfam" id="PF00170">
    <property type="entry name" value="bZIP_1"/>
    <property type="match status" value="1"/>
</dbReference>
<comment type="subcellular location">
    <subcellularLocation>
        <location evidence="1">Nucleus</location>
    </subcellularLocation>
</comment>
<keyword evidence="11" id="KW-1185">Reference proteome</keyword>
<dbReference type="InterPro" id="IPR043452">
    <property type="entry name" value="BZIP46-like"/>
</dbReference>
<dbReference type="PROSITE" id="PS50217">
    <property type="entry name" value="BZIP"/>
    <property type="match status" value="1"/>
</dbReference>
<dbReference type="GO" id="GO:0045893">
    <property type="term" value="P:positive regulation of DNA-templated transcription"/>
    <property type="evidence" value="ECO:0007669"/>
    <property type="project" value="InterPro"/>
</dbReference>
<dbReference type="GO" id="GO:0003677">
    <property type="term" value="F:DNA binding"/>
    <property type="evidence" value="ECO:0007669"/>
    <property type="project" value="UniProtKB-KW"/>
</dbReference>
<accession>A0A835FGJ1</accession>
<reference evidence="10" key="1">
    <citation type="submission" date="2020-07" db="EMBL/GenBank/DDBJ databases">
        <title>Genome sequence and genetic diversity analysis of an under-domesticated orphan crop, white fonio (Digitaria exilis).</title>
        <authorList>
            <person name="Bennetzen J.L."/>
            <person name="Chen S."/>
            <person name="Ma X."/>
            <person name="Wang X."/>
            <person name="Yssel A.E.J."/>
            <person name="Chaluvadi S.R."/>
            <person name="Johnson M."/>
            <person name="Gangashetty P."/>
            <person name="Hamidou F."/>
            <person name="Sanogo M.D."/>
            <person name="Zwaenepoel A."/>
            <person name="Wallace J."/>
            <person name="Van De Peer Y."/>
            <person name="Van Deynze A."/>
        </authorList>
    </citation>
    <scope>NUCLEOTIDE SEQUENCE</scope>
    <source>
        <tissue evidence="10">Leaves</tissue>
    </source>
</reference>
<keyword evidence="2" id="KW-0938">Abscisic acid signaling pathway</keyword>
<feature type="domain" description="BZIP" evidence="9">
    <location>
        <begin position="80"/>
        <end position="132"/>
    </location>
</feature>
<evidence type="ECO:0000256" key="4">
    <source>
        <dbReference type="ARBA" id="ARBA00023125"/>
    </source>
</evidence>
<proteinExistence type="predicted"/>
<keyword evidence="7" id="KW-0175">Coiled coil</keyword>
<dbReference type="InterPro" id="IPR046347">
    <property type="entry name" value="bZIP_sf"/>
</dbReference>
<dbReference type="PANTHER" id="PTHR22952">
    <property type="entry name" value="CAMP-RESPONSE ELEMENT BINDING PROTEIN-RELATED"/>
    <property type="match status" value="1"/>
</dbReference>
<evidence type="ECO:0000313" key="10">
    <source>
        <dbReference type="EMBL" id="KAF8753083.1"/>
    </source>
</evidence>
<dbReference type="InterPro" id="IPR004827">
    <property type="entry name" value="bZIP"/>
</dbReference>
<dbReference type="Gramene" id="Dexi6B01G0019770.1">
    <property type="protein sequence ID" value="Dexi6B01G0019770.1:cds"/>
    <property type="gene ID" value="Dexi6B01G0019770"/>
</dbReference>
<dbReference type="Proteomes" id="UP000636709">
    <property type="component" value="Unassembled WGS sequence"/>
</dbReference>
<dbReference type="PROSITE" id="PS00036">
    <property type="entry name" value="BZIP_BASIC"/>
    <property type="match status" value="1"/>
</dbReference>
<feature type="region of interest" description="Disordered" evidence="8">
    <location>
        <begin position="133"/>
        <end position="162"/>
    </location>
</feature>
<gene>
    <name evidence="10" type="ORF">HU200_011737</name>
</gene>
<keyword evidence="4" id="KW-0238">DNA-binding</keyword>
<evidence type="ECO:0000259" key="9">
    <source>
        <dbReference type="PROSITE" id="PS50217"/>
    </source>
</evidence>
<dbReference type="SUPFAM" id="SSF57959">
    <property type="entry name" value="Leucine zipper domain"/>
    <property type="match status" value="1"/>
</dbReference>
<evidence type="ECO:0000256" key="3">
    <source>
        <dbReference type="ARBA" id="ARBA00023015"/>
    </source>
</evidence>
<evidence type="ECO:0000256" key="1">
    <source>
        <dbReference type="ARBA" id="ARBA00004123"/>
    </source>
</evidence>
<dbReference type="SMART" id="SM00338">
    <property type="entry name" value="BRLZ"/>
    <property type="match status" value="1"/>
</dbReference>
<dbReference type="GO" id="GO:0009738">
    <property type="term" value="P:abscisic acid-activated signaling pathway"/>
    <property type="evidence" value="ECO:0007669"/>
    <property type="project" value="UniProtKB-KW"/>
</dbReference>
<dbReference type="EMBL" id="JACEFO010000910">
    <property type="protein sequence ID" value="KAF8753083.1"/>
    <property type="molecule type" value="Genomic_DNA"/>
</dbReference>
<evidence type="ECO:0000313" key="11">
    <source>
        <dbReference type="Proteomes" id="UP000636709"/>
    </source>
</evidence>
<sequence length="162" mass="17611">MEPQRGEAELQLVWGTTTTAGVSGNDDDAAAAACLCPAAVQAAAAGATGGACSLLPRHALEQEVLHRADLQQQLMQQQGGDRRRERKMRNRESAARSRLRRCAYVSELEKEVSLLRAEIHDLRKLCNQLKKEAAEAPVHQAANKNNKRPAAGQLQRTSSASF</sequence>
<keyword evidence="5" id="KW-0804">Transcription</keyword>
<dbReference type="AlphaFoldDB" id="A0A835FGJ1"/>
<comment type="caution">
    <text evidence="10">The sequence shown here is derived from an EMBL/GenBank/DDBJ whole genome shotgun (WGS) entry which is preliminary data.</text>
</comment>
<dbReference type="GO" id="GO:0003700">
    <property type="term" value="F:DNA-binding transcription factor activity"/>
    <property type="evidence" value="ECO:0007669"/>
    <property type="project" value="InterPro"/>
</dbReference>
<evidence type="ECO:0000256" key="7">
    <source>
        <dbReference type="SAM" id="Coils"/>
    </source>
</evidence>
<keyword evidence="6" id="KW-0539">Nucleus</keyword>
<dbReference type="Gene3D" id="1.20.5.170">
    <property type="match status" value="1"/>
</dbReference>
<dbReference type="PANTHER" id="PTHR22952:SF475">
    <property type="entry name" value="OS08G0549600 PROTEIN"/>
    <property type="match status" value="1"/>
</dbReference>
<feature type="region of interest" description="Disordered" evidence="8">
    <location>
        <begin position="70"/>
        <end position="94"/>
    </location>
</feature>
<dbReference type="GO" id="GO:0005634">
    <property type="term" value="C:nucleus"/>
    <property type="evidence" value="ECO:0007669"/>
    <property type="project" value="UniProtKB-SubCell"/>
</dbReference>
<organism evidence="10 11">
    <name type="scientific">Digitaria exilis</name>
    <dbReference type="NCBI Taxonomy" id="1010633"/>
    <lineage>
        <taxon>Eukaryota</taxon>
        <taxon>Viridiplantae</taxon>
        <taxon>Streptophyta</taxon>
        <taxon>Embryophyta</taxon>
        <taxon>Tracheophyta</taxon>
        <taxon>Spermatophyta</taxon>
        <taxon>Magnoliopsida</taxon>
        <taxon>Liliopsida</taxon>
        <taxon>Poales</taxon>
        <taxon>Poaceae</taxon>
        <taxon>PACMAD clade</taxon>
        <taxon>Panicoideae</taxon>
        <taxon>Panicodae</taxon>
        <taxon>Paniceae</taxon>
        <taxon>Anthephorinae</taxon>
        <taxon>Digitaria</taxon>
    </lineage>
</organism>
<evidence type="ECO:0000256" key="6">
    <source>
        <dbReference type="ARBA" id="ARBA00023242"/>
    </source>
</evidence>
<dbReference type="OrthoDB" id="696219at2759"/>
<feature type="coiled-coil region" evidence="7">
    <location>
        <begin position="105"/>
        <end position="132"/>
    </location>
</feature>
<evidence type="ECO:0000256" key="2">
    <source>
        <dbReference type="ARBA" id="ARBA00022682"/>
    </source>
</evidence>